<evidence type="ECO:0000313" key="3">
    <source>
        <dbReference type="Proteomes" id="UP000615234"/>
    </source>
</evidence>
<dbReference type="EMBL" id="JACOOX010000001">
    <property type="protein sequence ID" value="MBC5661516.1"/>
    <property type="molecule type" value="Genomic_DNA"/>
</dbReference>
<sequence>MLTAAQNGAIEVFASRYGGFEQVGSLSQSFSRNDVQTTTQPGDIVLYSGNQLVIFFGSNSWSYTRLSHIEGLSTDELTALLDKDVAVIEIKTAKITIDHKGLGLSQK</sequence>
<dbReference type="Proteomes" id="UP000615234">
    <property type="component" value="Unassembled WGS sequence"/>
</dbReference>
<accession>A0A8I0AIE6</accession>
<keyword evidence="3" id="KW-1185">Reference proteome</keyword>
<comment type="caution">
    <text evidence="2">The sequence shown here is derived from an EMBL/GenBank/DDBJ whole genome shotgun (WGS) entry which is preliminary data.</text>
</comment>
<gene>
    <name evidence="2" type="ORF">H8S09_01190</name>
</gene>
<name>A0A8I0AIE6_9FIRM</name>
<dbReference type="AlphaFoldDB" id="A0A8I0AIE6"/>
<feature type="domain" description="Cyclophilin-like" evidence="1">
    <location>
        <begin position="13"/>
        <end position="85"/>
    </location>
</feature>
<dbReference type="RefSeq" id="WP_182428835.1">
    <property type="nucleotide sequence ID" value="NZ_JACOOX010000001.1"/>
</dbReference>
<dbReference type="Pfam" id="PF18050">
    <property type="entry name" value="Cyclophil_like2"/>
    <property type="match status" value="1"/>
</dbReference>
<evidence type="ECO:0000259" key="1">
    <source>
        <dbReference type="Pfam" id="PF18050"/>
    </source>
</evidence>
<proteinExistence type="predicted"/>
<dbReference type="InterPro" id="IPR041183">
    <property type="entry name" value="Cyclophilin-like"/>
</dbReference>
<reference evidence="2 3" key="1">
    <citation type="submission" date="2020-08" db="EMBL/GenBank/DDBJ databases">
        <title>Genome public.</title>
        <authorList>
            <person name="Liu C."/>
            <person name="Sun Q."/>
        </authorList>
    </citation>
    <scope>NUCLEOTIDE SEQUENCE [LARGE SCALE GENOMIC DNA]</scope>
    <source>
        <strain evidence="2 3">NSJ-10</strain>
    </source>
</reference>
<organism evidence="2 3">
    <name type="scientific">Coprococcus hominis</name>
    <name type="common">ex Liu et al. 2022</name>
    <dbReference type="NCBI Taxonomy" id="2763039"/>
    <lineage>
        <taxon>Bacteria</taxon>
        <taxon>Bacillati</taxon>
        <taxon>Bacillota</taxon>
        <taxon>Clostridia</taxon>
        <taxon>Lachnospirales</taxon>
        <taxon>Lachnospiraceae</taxon>
        <taxon>Coprococcus</taxon>
    </lineage>
</organism>
<evidence type="ECO:0000313" key="2">
    <source>
        <dbReference type="EMBL" id="MBC5661516.1"/>
    </source>
</evidence>
<protein>
    <recommendedName>
        <fullName evidence="1">Cyclophilin-like domain-containing protein</fullName>
    </recommendedName>
</protein>